<dbReference type="GO" id="GO:0003700">
    <property type="term" value="F:DNA-binding transcription factor activity"/>
    <property type="evidence" value="ECO:0007669"/>
    <property type="project" value="InterPro"/>
</dbReference>
<dbReference type="PANTHER" id="PTHR46796:SF2">
    <property type="entry name" value="TRANSCRIPTIONAL REGULATORY PROTEIN"/>
    <property type="match status" value="1"/>
</dbReference>
<dbReference type="InterPro" id="IPR050204">
    <property type="entry name" value="AraC_XylS_family_regulators"/>
</dbReference>
<keyword evidence="2" id="KW-0238">DNA-binding</keyword>
<dbReference type="AlphaFoldDB" id="A0A4Y9T280"/>
<evidence type="ECO:0000256" key="3">
    <source>
        <dbReference type="ARBA" id="ARBA00023163"/>
    </source>
</evidence>
<dbReference type="PROSITE" id="PS01124">
    <property type="entry name" value="HTH_ARAC_FAMILY_2"/>
    <property type="match status" value="1"/>
</dbReference>
<gene>
    <name evidence="5" type="ORF">E4O92_07760</name>
</gene>
<dbReference type="Pfam" id="PF12833">
    <property type="entry name" value="HTH_18"/>
    <property type="match status" value="1"/>
</dbReference>
<evidence type="ECO:0000313" key="6">
    <source>
        <dbReference type="Proteomes" id="UP000297258"/>
    </source>
</evidence>
<evidence type="ECO:0000256" key="1">
    <source>
        <dbReference type="ARBA" id="ARBA00023015"/>
    </source>
</evidence>
<keyword evidence="6" id="KW-1185">Reference proteome</keyword>
<dbReference type="Proteomes" id="UP000297258">
    <property type="component" value="Unassembled WGS sequence"/>
</dbReference>
<dbReference type="SMART" id="SM00342">
    <property type="entry name" value="HTH_ARAC"/>
    <property type="match status" value="1"/>
</dbReference>
<sequence length="252" mass="27911">MSAVPFVDLHVRSYCANRQSDRHEFAQLVLPVSGELLLEIEGKQKQLDPLHGALVRPGAWHSQCSSTANRSIILDIDVATITQGSWERLLDKPFTGISPAARKLVEYMGIITDQQDIRPAVVNGWVPLLLDTLTSSVAQPTSRLAALLARIEGEPGLPWTTESMARSAGLSISRLHALFRSELDTSPHAWLLAQRINRACEWLAHTDRSIADIALGAGFSDQSTLTRAMRNAMDTTPAAYRRQSRENRPKRQ</sequence>
<organism evidence="5 6">
    <name type="scientific">Massilia horti</name>
    <dbReference type="NCBI Taxonomy" id="2562153"/>
    <lineage>
        <taxon>Bacteria</taxon>
        <taxon>Pseudomonadati</taxon>
        <taxon>Pseudomonadota</taxon>
        <taxon>Betaproteobacteria</taxon>
        <taxon>Burkholderiales</taxon>
        <taxon>Oxalobacteraceae</taxon>
        <taxon>Telluria group</taxon>
        <taxon>Massilia</taxon>
    </lineage>
</organism>
<evidence type="ECO:0000259" key="4">
    <source>
        <dbReference type="PROSITE" id="PS01124"/>
    </source>
</evidence>
<accession>A0A4Y9T280</accession>
<protein>
    <submittedName>
        <fullName evidence="5">AraC family transcriptional regulator</fullName>
    </submittedName>
</protein>
<dbReference type="InterPro" id="IPR018060">
    <property type="entry name" value="HTH_AraC"/>
</dbReference>
<dbReference type="Gene3D" id="1.10.10.60">
    <property type="entry name" value="Homeodomain-like"/>
    <property type="match status" value="1"/>
</dbReference>
<feature type="domain" description="HTH araC/xylS-type" evidence="4">
    <location>
        <begin position="145"/>
        <end position="243"/>
    </location>
</feature>
<reference evidence="5 6" key="1">
    <citation type="submission" date="2019-03" db="EMBL/GenBank/DDBJ databases">
        <title>Draft genome of Massilia hortus sp. nov., a novel bacterial species of the Oxalobacteraceae family.</title>
        <authorList>
            <person name="Peta V."/>
            <person name="Raths R."/>
            <person name="Bucking H."/>
        </authorList>
    </citation>
    <scope>NUCLEOTIDE SEQUENCE [LARGE SCALE GENOMIC DNA]</scope>
    <source>
        <strain evidence="5 6">ONC3</strain>
    </source>
</reference>
<dbReference type="GO" id="GO:0043565">
    <property type="term" value="F:sequence-specific DNA binding"/>
    <property type="evidence" value="ECO:0007669"/>
    <property type="project" value="InterPro"/>
</dbReference>
<dbReference type="SUPFAM" id="SSF46689">
    <property type="entry name" value="Homeodomain-like"/>
    <property type="match status" value="2"/>
</dbReference>
<dbReference type="PANTHER" id="PTHR46796">
    <property type="entry name" value="HTH-TYPE TRANSCRIPTIONAL ACTIVATOR RHAS-RELATED"/>
    <property type="match status" value="1"/>
</dbReference>
<dbReference type="OrthoDB" id="9809338at2"/>
<comment type="caution">
    <text evidence="5">The sequence shown here is derived from an EMBL/GenBank/DDBJ whole genome shotgun (WGS) entry which is preliminary data.</text>
</comment>
<dbReference type="EMBL" id="SPUM01000045">
    <property type="protein sequence ID" value="TFW33147.1"/>
    <property type="molecule type" value="Genomic_DNA"/>
</dbReference>
<evidence type="ECO:0000256" key="2">
    <source>
        <dbReference type="ARBA" id="ARBA00023125"/>
    </source>
</evidence>
<name>A0A4Y9T280_9BURK</name>
<dbReference type="RefSeq" id="WP_135189187.1">
    <property type="nucleotide sequence ID" value="NZ_SPUM01000045.1"/>
</dbReference>
<dbReference type="InterPro" id="IPR009057">
    <property type="entry name" value="Homeodomain-like_sf"/>
</dbReference>
<proteinExistence type="predicted"/>
<keyword evidence="3" id="KW-0804">Transcription</keyword>
<keyword evidence="1" id="KW-0805">Transcription regulation</keyword>
<evidence type="ECO:0000313" key="5">
    <source>
        <dbReference type="EMBL" id="TFW33147.1"/>
    </source>
</evidence>